<evidence type="ECO:0000313" key="3">
    <source>
        <dbReference type="Proteomes" id="UP000009026"/>
    </source>
</evidence>
<evidence type="ECO:0008006" key="4">
    <source>
        <dbReference type="Google" id="ProtNLM"/>
    </source>
</evidence>
<dbReference type="AlphaFoldDB" id="A0A0H4WMR3"/>
<protein>
    <recommendedName>
        <fullName evidence="4">DUF4476 domain-containing protein</fullName>
    </recommendedName>
</protein>
<dbReference type="EMBL" id="CP012109">
    <property type="protein sequence ID" value="AKQ64701.1"/>
    <property type="molecule type" value="Genomic_DNA"/>
</dbReference>
<dbReference type="KEGG" id="mym:A176_001613"/>
<dbReference type="PATRIC" id="fig|1297742.4.peg.1629"/>
<name>A0A0H4WMR3_9BACT</name>
<organism evidence="2 3">
    <name type="scientific">Pseudomyxococcus hansupus</name>
    <dbReference type="NCBI Taxonomy" id="1297742"/>
    <lineage>
        <taxon>Bacteria</taxon>
        <taxon>Pseudomonadati</taxon>
        <taxon>Myxococcota</taxon>
        <taxon>Myxococcia</taxon>
        <taxon>Myxococcales</taxon>
        <taxon>Cystobacterineae</taxon>
        <taxon>Myxococcaceae</taxon>
        <taxon>Pseudomyxococcus</taxon>
    </lineage>
</organism>
<feature type="region of interest" description="Disordered" evidence="1">
    <location>
        <begin position="48"/>
        <end position="73"/>
    </location>
</feature>
<gene>
    <name evidence="2" type="ORF">A176_001613</name>
</gene>
<accession>A0A0H4WMR3</accession>
<keyword evidence="3" id="KW-1185">Reference proteome</keyword>
<sequence>MDIQTDAHDMPSTRVRVTGMGPEGEQHGVDMNVQAGGAHVGVEMKVTGDAAHSGREEKHERRERRRERHEEQQAMPVRTFASEPAFRDCGTGEDPGCIMKRDGQFAMDAETFRGVLQSLKNTSNEIIREEMAEKMFRRNYLTAKQFGRVLDLFPNEITRFDVAKKAAPHVVNPQHALGFASKWDNSLYGDDYIELMTAQ</sequence>
<dbReference type="Proteomes" id="UP000009026">
    <property type="component" value="Chromosome"/>
</dbReference>
<proteinExistence type="predicted"/>
<evidence type="ECO:0000256" key="1">
    <source>
        <dbReference type="SAM" id="MobiDB-lite"/>
    </source>
</evidence>
<evidence type="ECO:0000313" key="2">
    <source>
        <dbReference type="EMBL" id="AKQ64701.1"/>
    </source>
</evidence>
<reference evidence="2 3" key="1">
    <citation type="journal article" date="2016" name="PLoS ONE">
        <title>Complete Genome Sequence and Comparative Genomics of a Novel Myxobacterium Myxococcus hansupus.</title>
        <authorList>
            <person name="Sharma G."/>
            <person name="Narwani T."/>
            <person name="Subramanian S."/>
        </authorList>
    </citation>
    <scope>NUCLEOTIDE SEQUENCE [LARGE SCALE GENOMIC DNA]</scope>
    <source>
        <strain evidence="3">mixupus</strain>
    </source>
</reference>